<evidence type="ECO:0000256" key="1">
    <source>
        <dbReference type="SAM" id="SignalP"/>
    </source>
</evidence>
<feature type="signal peptide" evidence="1">
    <location>
        <begin position="1"/>
        <end position="22"/>
    </location>
</feature>
<evidence type="ECO:0008006" key="4">
    <source>
        <dbReference type="Google" id="ProtNLM"/>
    </source>
</evidence>
<reference evidence="2 3" key="1">
    <citation type="submission" date="2024-05" db="EMBL/GenBank/DDBJ databases">
        <title>Sphingomonas sp. HF-S3 16S ribosomal RNA gene Genome sequencing and assembly.</title>
        <authorList>
            <person name="Lee H."/>
        </authorList>
    </citation>
    <scope>NUCLEOTIDE SEQUENCE [LARGE SCALE GENOMIC DNA]</scope>
    <source>
        <strain evidence="2 3">HF-S3</strain>
    </source>
</reference>
<comment type="caution">
    <text evidence="2">The sequence shown here is derived from an EMBL/GenBank/DDBJ whole genome shotgun (WGS) entry which is preliminary data.</text>
</comment>
<feature type="chain" id="PRO_5046946488" description="DUF2846 domain-containing protein" evidence="1">
    <location>
        <begin position="23"/>
        <end position="173"/>
    </location>
</feature>
<protein>
    <recommendedName>
        <fullName evidence="4">DUF2846 domain-containing protein</fullName>
    </recommendedName>
</protein>
<keyword evidence="1" id="KW-0732">Signal</keyword>
<evidence type="ECO:0000313" key="3">
    <source>
        <dbReference type="Proteomes" id="UP001427805"/>
    </source>
</evidence>
<dbReference type="EMBL" id="JBDIZK010000002">
    <property type="protein sequence ID" value="MEN3746291.1"/>
    <property type="molecule type" value="Genomic_DNA"/>
</dbReference>
<organism evidence="2 3">
    <name type="scientific">Sphingomonas rustica</name>
    <dbReference type="NCBI Taxonomy" id="3103142"/>
    <lineage>
        <taxon>Bacteria</taxon>
        <taxon>Pseudomonadati</taxon>
        <taxon>Pseudomonadota</taxon>
        <taxon>Alphaproteobacteria</taxon>
        <taxon>Sphingomonadales</taxon>
        <taxon>Sphingomonadaceae</taxon>
        <taxon>Sphingomonas</taxon>
    </lineage>
</organism>
<name>A0ABV0B6Z0_9SPHN</name>
<proteinExistence type="predicted"/>
<gene>
    <name evidence="2" type="ORF">TPR58_03865</name>
</gene>
<dbReference type="RefSeq" id="WP_346245296.1">
    <property type="nucleotide sequence ID" value="NZ_JBDIZK010000002.1"/>
</dbReference>
<accession>A0ABV0B6Z0</accession>
<dbReference type="Proteomes" id="UP001427805">
    <property type="component" value="Unassembled WGS sequence"/>
</dbReference>
<keyword evidence="3" id="KW-1185">Reference proteome</keyword>
<sequence>MKTALRFAAIAATVAIAAPALAQDAATTTTIAAPAGDFAPIKTKSGTIAAAPADKAQVVFWRPGTLIGGAMGCTVREGEGAQEVQVARLGAGKYAVLFAEPGKHVFWTTGEATDRMTMELEAGETYFVRCSIGMGFMSGRAQVSPSDRDAFAKKAKGMKQWVKKEGGDDADAK</sequence>
<evidence type="ECO:0000313" key="2">
    <source>
        <dbReference type="EMBL" id="MEN3746291.1"/>
    </source>
</evidence>